<proteinExistence type="predicted"/>
<dbReference type="SUPFAM" id="SSF46894">
    <property type="entry name" value="C-terminal effector domain of the bipartite response regulators"/>
    <property type="match status" value="1"/>
</dbReference>
<keyword evidence="2" id="KW-0238">DNA-binding</keyword>
<dbReference type="PANTHER" id="PTHR44688">
    <property type="entry name" value="DNA-BINDING TRANSCRIPTIONAL ACTIVATOR DEVR_DOSR"/>
    <property type="match status" value="1"/>
</dbReference>
<dbReference type="GO" id="GO:0003677">
    <property type="term" value="F:DNA binding"/>
    <property type="evidence" value="ECO:0007669"/>
    <property type="project" value="UniProtKB-KW"/>
</dbReference>
<dbReference type="Gene3D" id="1.10.10.10">
    <property type="entry name" value="Winged helix-like DNA-binding domain superfamily/Winged helix DNA-binding domain"/>
    <property type="match status" value="1"/>
</dbReference>
<gene>
    <name evidence="5" type="ORF">F8237_17680</name>
</gene>
<dbReference type="OrthoDB" id="3170288at2"/>
<dbReference type="PRINTS" id="PR00038">
    <property type="entry name" value="HTHLUXR"/>
</dbReference>
<dbReference type="Pfam" id="PF00196">
    <property type="entry name" value="GerE"/>
    <property type="match status" value="1"/>
</dbReference>
<dbReference type="Pfam" id="PF03472">
    <property type="entry name" value="Autoind_bind"/>
    <property type="match status" value="1"/>
</dbReference>
<accession>A0A5P6P706</accession>
<dbReference type="Proteomes" id="UP000325641">
    <property type="component" value="Chromosome"/>
</dbReference>
<dbReference type="PANTHER" id="PTHR44688:SF16">
    <property type="entry name" value="DNA-BINDING TRANSCRIPTIONAL ACTIVATOR DEVR_DOSR"/>
    <property type="match status" value="1"/>
</dbReference>
<dbReference type="InterPro" id="IPR000792">
    <property type="entry name" value="Tscrpt_reg_LuxR_C"/>
</dbReference>
<keyword evidence="3" id="KW-0804">Transcription</keyword>
<protein>
    <submittedName>
        <fullName evidence="5">LuxR family transcriptional regulator</fullName>
    </submittedName>
</protein>
<reference evidence="6" key="1">
    <citation type="submission" date="2019-10" db="EMBL/GenBank/DDBJ databases">
        <title>Complete Genome Sequence of Bradyrhizobium betae type strain PL7HG1T.</title>
        <authorList>
            <person name="Bromfield E.S.P."/>
            <person name="Cloutier S."/>
        </authorList>
    </citation>
    <scope>NUCLEOTIDE SEQUENCE [LARGE SCALE GENOMIC DNA]</scope>
    <source>
        <strain evidence="6">PL7HG1</strain>
    </source>
</reference>
<evidence type="ECO:0000256" key="1">
    <source>
        <dbReference type="ARBA" id="ARBA00023015"/>
    </source>
</evidence>
<dbReference type="SMART" id="SM00421">
    <property type="entry name" value="HTH_LUXR"/>
    <property type="match status" value="1"/>
</dbReference>
<evidence type="ECO:0000256" key="3">
    <source>
        <dbReference type="ARBA" id="ARBA00023163"/>
    </source>
</evidence>
<dbReference type="InterPro" id="IPR036388">
    <property type="entry name" value="WH-like_DNA-bd_sf"/>
</dbReference>
<dbReference type="CDD" id="cd06170">
    <property type="entry name" value="LuxR_C_like"/>
    <property type="match status" value="1"/>
</dbReference>
<dbReference type="Gene3D" id="3.30.450.80">
    <property type="entry name" value="Transcription factor LuxR-like, autoinducer-binding domain"/>
    <property type="match status" value="1"/>
</dbReference>
<sequence length="250" mass="27317">MKHYPAGEFDAFRSAAEGMVTALAGAKDISEIDRIFVERVISLGFHTAGYIRVFGRGQFHSAGFLFGGTVPNWAERYQSQHYQINDPVVSAACRMTGAFTLDEVARTSRLGAPILKDSRRYGLYDGFCAPIRAEYDELGVVMLGTGRLLDLGDYERFLLQGMCEAYAQAGLKMHLAPHAAPPSLTRRETECLRWVAVGRSDPQIGMILGLSPNTVHAHVEAAKSKLGANSRAQLVLRAVMAGILRSDPSQ</sequence>
<feature type="domain" description="HTH luxR-type" evidence="4">
    <location>
        <begin position="177"/>
        <end position="242"/>
    </location>
</feature>
<dbReference type="AlphaFoldDB" id="A0A5P6P706"/>
<keyword evidence="1" id="KW-0805">Transcription regulation</keyword>
<evidence type="ECO:0000313" key="6">
    <source>
        <dbReference type="Proteomes" id="UP000325641"/>
    </source>
</evidence>
<dbReference type="RefSeq" id="WP_151646629.1">
    <property type="nucleotide sequence ID" value="NZ_CP044543.1"/>
</dbReference>
<evidence type="ECO:0000256" key="2">
    <source>
        <dbReference type="ARBA" id="ARBA00023125"/>
    </source>
</evidence>
<dbReference type="GO" id="GO:0006355">
    <property type="term" value="P:regulation of DNA-templated transcription"/>
    <property type="evidence" value="ECO:0007669"/>
    <property type="project" value="InterPro"/>
</dbReference>
<dbReference type="EMBL" id="CP044543">
    <property type="protein sequence ID" value="QFI74070.1"/>
    <property type="molecule type" value="Genomic_DNA"/>
</dbReference>
<dbReference type="InterPro" id="IPR036693">
    <property type="entry name" value="TF_LuxR_autoind-bd_dom_sf"/>
</dbReference>
<evidence type="ECO:0000259" key="4">
    <source>
        <dbReference type="PROSITE" id="PS50043"/>
    </source>
</evidence>
<evidence type="ECO:0000313" key="5">
    <source>
        <dbReference type="EMBL" id="QFI74070.1"/>
    </source>
</evidence>
<dbReference type="KEGG" id="bbet:F8237_17680"/>
<dbReference type="PROSITE" id="PS50043">
    <property type="entry name" value="HTH_LUXR_2"/>
    <property type="match status" value="1"/>
</dbReference>
<name>A0A5P6P706_9BRAD</name>
<dbReference type="InterPro" id="IPR016032">
    <property type="entry name" value="Sig_transdc_resp-reg_C-effctor"/>
</dbReference>
<dbReference type="SUPFAM" id="SSF75516">
    <property type="entry name" value="Pheromone-binding domain of LuxR-like quorum-sensing transcription factors"/>
    <property type="match status" value="1"/>
</dbReference>
<organism evidence="5 6">
    <name type="scientific">Bradyrhizobium betae</name>
    <dbReference type="NCBI Taxonomy" id="244734"/>
    <lineage>
        <taxon>Bacteria</taxon>
        <taxon>Pseudomonadati</taxon>
        <taxon>Pseudomonadota</taxon>
        <taxon>Alphaproteobacteria</taxon>
        <taxon>Hyphomicrobiales</taxon>
        <taxon>Nitrobacteraceae</taxon>
        <taxon>Bradyrhizobium</taxon>
    </lineage>
</organism>
<dbReference type="InterPro" id="IPR005143">
    <property type="entry name" value="TF_LuxR_autoind-bd_dom"/>
</dbReference>